<feature type="domain" description="Lipid/polyisoprenoid-binding YceI-like" evidence="3">
    <location>
        <begin position="138"/>
        <end position="311"/>
    </location>
</feature>
<evidence type="ECO:0000256" key="2">
    <source>
        <dbReference type="SAM" id="MobiDB-lite"/>
    </source>
</evidence>
<dbReference type="PANTHER" id="PTHR34406">
    <property type="entry name" value="PROTEIN YCEI"/>
    <property type="match status" value="1"/>
</dbReference>
<dbReference type="AlphaFoldDB" id="A0A2M8PG61"/>
<dbReference type="InterPro" id="IPR036761">
    <property type="entry name" value="TTHA0802/YceI-like_sf"/>
</dbReference>
<protein>
    <recommendedName>
        <fullName evidence="3">Lipid/polyisoprenoid-binding YceI-like domain-containing protein</fullName>
    </recommendedName>
</protein>
<evidence type="ECO:0000259" key="3">
    <source>
        <dbReference type="SMART" id="SM00867"/>
    </source>
</evidence>
<dbReference type="EMBL" id="PGTM01000046">
    <property type="protein sequence ID" value="PJF36537.1"/>
    <property type="molecule type" value="Genomic_DNA"/>
</dbReference>
<dbReference type="SMART" id="SM00867">
    <property type="entry name" value="YceI"/>
    <property type="match status" value="1"/>
</dbReference>
<proteinExistence type="inferred from homology"/>
<gene>
    <name evidence="4" type="ORF">CUN49_04870</name>
</gene>
<dbReference type="Pfam" id="PF04264">
    <property type="entry name" value="YceI"/>
    <property type="match status" value="1"/>
</dbReference>
<sequence>MKRSRALMLGAAALIGIPVIAFGIYIAVNFVLPSLFTEPSMTGVPTARSNNLDALRTQQAERNLTATAMRGSFYQNNVRAIAFAQPHADSGNAQTLYVSCTAARGVTATPNNAPSPTPMPSPTPDPTPAAVGESNFVFLSIVGEESEACYQVGEILNGNYVLAVGVTKEIDGEVAIDLGNLANSQLSEEINVNLAQIRSDQRNRDNWMISARGFDFNRFPIAKFTDAELIGLPERAYREGETLTFQIKGNLQVREAVRQTTFTAMGRYQDGVLVVTAFTDLKLTDLGLQPPNLGFVRVNDEVRIVLNLVARATD</sequence>
<accession>A0A2M8PG61</accession>
<dbReference type="PANTHER" id="PTHR34406:SF1">
    <property type="entry name" value="PROTEIN YCEI"/>
    <property type="match status" value="1"/>
</dbReference>
<comment type="similarity">
    <text evidence="1">Belongs to the UPF0312 family.</text>
</comment>
<feature type="compositionally biased region" description="Pro residues" evidence="2">
    <location>
        <begin position="113"/>
        <end position="127"/>
    </location>
</feature>
<feature type="region of interest" description="Disordered" evidence="2">
    <location>
        <begin position="108"/>
        <end position="129"/>
    </location>
</feature>
<dbReference type="SUPFAM" id="SSF101874">
    <property type="entry name" value="YceI-like"/>
    <property type="match status" value="1"/>
</dbReference>
<evidence type="ECO:0000256" key="1">
    <source>
        <dbReference type="ARBA" id="ARBA00008812"/>
    </source>
</evidence>
<dbReference type="Gene3D" id="2.40.128.110">
    <property type="entry name" value="Lipid/polyisoprenoid-binding, YceI-like"/>
    <property type="match status" value="1"/>
</dbReference>
<dbReference type="InterPro" id="IPR007372">
    <property type="entry name" value="Lipid/polyisoprenoid-bd_YceI"/>
</dbReference>
<comment type="caution">
    <text evidence="4">The sequence shown here is derived from an EMBL/GenBank/DDBJ whole genome shotgun (WGS) entry which is preliminary data.</text>
</comment>
<reference evidence="4 5" key="1">
    <citation type="submission" date="2017-11" db="EMBL/GenBank/DDBJ databases">
        <title>Evolution of Phototrophy in the Chloroflexi Phylum Driven by Horizontal Gene Transfer.</title>
        <authorList>
            <person name="Ward L.M."/>
            <person name="Hemp J."/>
            <person name="Shih P.M."/>
            <person name="Mcglynn S.E."/>
            <person name="Fischer W."/>
        </authorList>
    </citation>
    <scope>NUCLEOTIDE SEQUENCE [LARGE SCALE GENOMIC DNA]</scope>
    <source>
        <strain evidence="4">JP3_13</strain>
    </source>
</reference>
<dbReference type="Proteomes" id="UP000229681">
    <property type="component" value="Unassembled WGS sequence"/>
</dbReference>
<organism evidence="4 5">
    <name type="scientific">Candidatus Thermofonsia Clade 1 bacterium</name>
    <dbReference type="NCBI Taxonomy" id="2364210"/>
    <lineage>
        <taxon>Bacteria</taxon>
        <taxon>Bacillati</taxon>
        <taxon>Chloroflexota</taxon>
        <taxon>Candidatus Thermofontia</taxon>
        <taxon>Candidatus Thermofonsia Clade 1</taxon>
    </lineage>
</organism>
<name>A0A2M8PG61_9CHLR</name>
<evidence type="ECO:0000313" key="4">
    <source>
        <dbReference type="EMBL" id="PJF36537.1"/>
    </source>
</evidence>
<evidence type="ECO:0000313" key="5">
    <source>
        <dbReference type="Proteomes" id="UP000229681"/>
    </source>
</evidence>